<evidence type="ECO:0000256" key="1">
    <source>
        <dbReference type="ARBA" id="ARBA00022448"/>
    </source>
</evidence>
<dbReference type="InterPro" id="IPR050107">
    <property type="entry name" value="ABC_carbohydrate_import_ATPase"/>
</dbReference>
<name>A0A2T8F7J0_9ACTN</name>
<keyword evidence="6 10" id="KW-0067">ATP-binding</keyword>
<dbReference type="InterPro" id="IPR017871">
    <property type="entry name" value="ABC_transporter-like_CS"/>
</dbReference>
<evidence type="ECO:0000259" key="9">
    <source>
        <dbReference type="PROSITE" id="PS50893"/>
    </source>
</evidence>
<evidence type="ECO:0000256" key="4">
    <source>
        <dbReference type="ARBA" id="ARBA00022737"/>
    </source>
</evidence>
<dbReference type="InterPro" id="IPR003439">
    <property type="entry name" value="ABC_transporter-like_ATP-bd"/>
</dbReference>
<evidence type="ECO:0000256" key="3">
    <source>
        <dbReference type="ARBA" id="ARBA00022597"/>
    </source>
</evidence>
<evidence type="ECO:0000313" key="10">
    <source>
        <dbReference type="EMBL" id="PVG81670.1"/>
    </source>
</evidence>
<keyword evidence="5" id="KW-0547">Nucleotide-binding</keyword>
<dbReference type="Proteomes" id="UP000246018">
    <property type="component" value="Unassembled WGS sequence"/>
</dbReference>
<dbReference type="EMBL" id="QDGZ01000007">
    <property type="protein sequence ID" value="PVG81670.1"/>
    <property type="molecule type" value="Genomic_DNA"/>
</dbReference>
<keyword evidence="3" id="KW-0762">Sugar transport</keyword>
<dbReference type="GO" id="GO:0005524">
    <property type="term" value="F:ATP binding"/>
    <property type="evidence" value="ECO:0007669"/>
    <property type="project" value="UniProtKB-KW"/>
</dbReference>
<proteinExistence type="predicted"/>
<dbReference type="Gene3D" id="3.40.50.300">
    <property type="entry name" value="P-loop containing nucleotide triphosphate hydrolases"/>
    <property type="match status" value="2"/>
</dbReference>
<dbReference type="AlphaFoldDB" id="A0A2T8F7J0"/>
<dbReference type="Pfam" id="PF00005">
    <property type="entry name" value="ABC_tran"/>
    <property type="match status" value="2"/>
</dbReference>
<dbReference type="CDD" id="cd03215">
    <property type="entry name" value="ABC_Carb_Monos_II"/>
    <property type="match status" value="1"/>
</dbReference>
<organism evidence="10 11">
    <name type="scientific">Nocardioides gansuensis</name>
    <dbReference type="NCBI Taxonomy" id="2138300"/>
    <lineage>
        <taxon>Bacteria</taxon>
        <taxon>Bacillati</taxon>
        <taxon>Actinomycetota</taxon>
        <taxon>Actinomycetes</taxon>
        <taxon>Propionibacteriales</taxon>
        <taxon>Nocardioidaceae</taxon>
        <taxon>Nocardioides</taxon>
    </lineage>
</organism>
<evidence type="ECO:0000256" key="7">
    <source>
        <dbReference type="ARBA" id="ARBA00022967"/>
    </source>
</evidence>
<dbReference type="CDD" id="cd03216">
    <property type="entry name" value="ABC_Carb_Monos_I"/>
    <property type="match status" value="1"/>
</dbReference>
<keyword evidence="4" id="KW-0677">Repeat</keyword>
<dbReference type="InterPro" id="IPR027417">
    <property type="entry name" value="P-loop_NTPase"/>
</dbReference>
<dbReference type="SMART" id="SM00382">
    <property type="entry name" value="AAA"/>
    <property type="match status" value="2"/>
</dbReference>
<keyword evidence="8" id="KW-0472">Membrane</keyword>
<keyword evidence="1" id="KW-0813">Transport</keyword>
<dbReference type="PROSITE" id="PS50893">
    <property type="entry name" value="ABC_TRANSPORTER_2"/>
    <property type="match status" value="2"/>
</dbReference>
<evidence type="ECO:0000256" key="2">
    <source>
        <dbReference type="ARBA" id="ARBA00022475"/>
    </source>
</evidence>
<keyword evidence="2" id="KW-1003">Cell membrane</keyword>
<comment type="caution">
    <text evidence="10">The sequence shown here is derived from an EMBL/GenBank/DDBJ whole genome shotgun (WGS) entry which is preliminary data.</text>
</comment>
<reference evidence="10 11" key="1">
    <citation type="submission" date="2018-04" db="EMBL/GenBank/DDBJ databases">
        <title>Genome of Nocardioides gansuensis WSJ-1.</title>
        <authorList>
            <person name="Wu S."/>
            <person name="Wang G."/>
        </authorList>
    </citation>
    <scope>NUCLEOTIDE SEQUENCE [LARGE SCALE GENOMIC DNA]</scope>
    <source>
        <strain evidence="10 11">WSJ-1</strain>
    </source>
</reference>
<dbReference type="OrthoDB" id="3311037at2"/>
<keyword evidence="11" id="KW-1185">Reference proteome</keyword>
<gene>
    <name evidence="10" type="ORF">DDE18_16920</name>
</gene>
<evidence type="ECO:0000256" key="8">
    <source>
        <dbReference type="ARBA" id="ARBA00023136"/>
    </source>
</evidence>
<evidence type="ECO:0000256" key="6">
    <source>
        <dbReference type="ARBA" id="ARBA00022840"/>
    </source>
</evidence>
<dbReference type="GO" id="GO:0016887">
    <property type="term" value="F:ATP hydrolysis activity"/>
    <property type="evidence" value="ECO:0007669"/>
    <property type="project" value="InterPro"/>
</dbReference>
<evidence type="ECO:0000313" key="11">
    <source>
        <dbReference type="Proteomes" id="UP000246018"/>
    </source>
</evidence>
<dbReference type="SUPFAM" id="SSF52540">
    <property type="entry name" value="P-loop containing nucleoside triphosphate hydrolases"/>
    <property type="match status" value="2"/>
</dbReference>
<protein>
    <submittedName>
        <fullName evidence="10">Sugar ABC transporter ATP-binding protein</fullName>
    </submittedName>
</protein>
<evidence type="ECO:0000256" key="5">
    <source>
        <dbReference type="ARBA" id="ARBA00022741"/>
    </source>
</evidence>
<dbReference type="PANTHER" id="PTHR43790">
    <property type="entry name" value="CARBOHYDRATE TRANSPORT ATP-BINDING PROTEIN MG119-RELATED"/>
    <property type="match status" value="1"/>
</dbReference>
<keyword evidence="7" id="KW-1278">Translocase</keyword>
<dbReference type="RefSeq" id="WP_116573435.1">
    <property type="nucleotide sequence ID" value="NZ_QDGZ01000007.1"/>
</dbReference>
<dbReference type="PROSITE" id="PS00211">
    <property type="entry name" value="ABC_TRANSPORTER_1"/>
    <property type="match status" value="1"/>
</dbReference>
<feature type="domain" description="ABC transporter" evidence="9">
    <location>
        <begin position="23"/>
        <end position="258"/>
    </location>
</feature>
<dbReference type="InterPro" id="IPR003593">
    <property type="entry name" value="AAA+_ATPase"/>
</dbReference>
<sequence length="511" mass="54007">MSLDALLEGDIAGPMASPGTVILRGEGLSKAFGGNQAVDQVSFDLRAGEVHAFVGENGAGKSTLAKLIAGVLNSDEGTLEVDGSPVHFPGPHDAQAAGIAMVHQELSVVSSLSVAENVLFGVEPSRWGWMHRQKMSATARKYLDVVGLHVPPNLSTARLSTAQRQLLEIAHVLALNARIIILDEPTSSLATSDAHHLRELIGALREAGRTVVLVSHDFDEVLDVADRVTCLRDGQWVCTEPAETLDHDKLIRLVTGRDVLVAPREARVHTGEAPVLEVRELTGPGLVHADLVLHPGEILGIGGLVGSGRTELMRILAGDVRPTAGSMMLFGESFAPSAPSAALKRGVSLVPESRKEQGLILHATVLQNIELAALDSLGSGPFFRAGAARMLAAEYVEKLRIKVSSVHAPVNSLSGGNQQKVVLAKVLATQPRVLLLDEPTKGIDVGAKAEILTLMRGLAAQGISVVMVSSVLQELLDSCDRIVVMRGGRTVGDLENVDISEEDLARLAFAG</sequence>
<accession>A0A2T8F7J0</accession>
<dbReference type="PANTHER" id="PTHR43790:SF3">
    <property type="entry name" value="D-ALLOSE IMPORT ATP-BINDING PROTEIN ALSA-RELATED"/>
    <property type="match status" value="1"/>
</dbReference>
<feature type="domain" description="ABC transporter" evidence="9">
    <location>
        <begin position="268"/>
        <end position="510"/>
    </location>
</feature>